<proteinExistence type="predicted"/>
<dbReference type="EMBL" id="FNUL01000028">
    <property type="protein sequence ID" value="SEG09742.1"/>
    <property type="molecule type" value="Genomic_DNA"/>
</dbReference>
<dbReference type="RefSeq" id="WP_103953598.1">
    <property type="nucleotide sequence ID" value="NZ_FNUL01000028.1"/>
</dbReference>
<dbReference type="AlphaFoldDB" id="A0A1H5XDB6"/>
<keyword evidence="3" id="KW-1185">Reference proteome</keyword>
<sequence length="576" mass="66254">MQSKIKRISLKDFFIVFIPCMIWTILFWNSLVWDYSEFSKRKFVTYFGVTLFVLIISLLASLSKKFVQYREKKEEEIKRVISNIKNNPIKYVIIISIYIGLAIVAGLLSIITYKYKVFSRGGVNGIFLFYLLIEWTFYTIYNCRNICEKKPEFLYFLVAVLLTSFFIFKNFDSFVSWDERFHFENAIQFQRLFTGNDLEADHLYSLSNGQMPLEEVQNIYEKHTTVSNSFVFAYHNIAYLPYYIGFVIARGLSLNVRIVYSISILFQSIFCTFIISRAIKIIPYGKRLLSCVGLAGTLLFLNGSFSYDPWVVAFMVLGFAYFVKNLNANDGTLTLKEATLPLICIFIGCLPKAIYFLLALLGLFIPTKKFKNKSTKRKFIVIVFAVIIILLASFVLPMIFSSASQAGDSRGGTDVSAIGQIKFILSNPIEYTKILFNFMFNSYLPYEVTGSQYLSFFAYLGRVNNFTLPLLTIVVTAFLDRNMTDNKYIAFRIATYIAIFASIILVATALYVSFTPVGYNTVNGCQPRYLLPLLFPFYLLLVPNGKIDINYKKLSLVSVSLMTIHYFYVIFCVVYL</sequence>
<dbReference type="Proteomes" id="UP000236726">
    <property type="component" value="Unassembled WGS sequence"/>
</dbReference>
<evidence type="ECO:0000313" key="3">
    <source>
        <dbReference type="Proteomes" id="UP000236726"/>
    </source>
</evidence>
<feature type="transmembrane region" description="Helical" evidence="1">
    <location>
        <begin position="456"/>
        <end position="479"/>
    </location>
</feature>
<accession>A0A1H5XDB6</accession>
<keyword evidence="1" id="KW-0812">Transmembrane</keyword>
<feature type="transmembrane region" description="Helical" evidence="1">
    <location>
        <begin position="526"/>
        <end position="542"/>
    </location>
</feature>
<protein>
    <submittedName>
        <fullName evidence="2">Predicted membrane protein</fullName>
    </submittedName>
</protein>
<keyword evidence="1" id="KW-0472">Membrane</keyword>
<feature type="transmembrane region" description="Helical" evidence="1">
    <location>
        <begin position="379"/>
        <end position="400"/>
    </location>
</feature>
<name>A0A1H5XDB6_9FIRM</name>
<feature type="transmembrane region" description="Helical" evidence="1">
    <location>
        <begin position="291"/>
        <end position="320"/>
    </location>
</feature>
<feature type="transmembrane region" description="Helical" evidence="1">
    <location>
        <begin position="554"/>
        <end position="575"/>
    </location>
</feature>
<feature type="transmembrane region" description="Helical" evidence="1">
    <location>
        <begin position="340"/>
        <end position="367"/>
    </location>
</feature>
<feature type="transmembrane region" description="Helical" evidence="1">
    <location>
        <begin position="491"/>
        <end position="514"/>
    </location>
</feature>
<keyword evidence="1" id="KW-1133">Transmembrane helix</keyword>
<gene>
    <name evidence="2" type="ORF">SAMN05216537_1282</name>
</gene>
<feature type="transmembrane region" description="Helical" evidence="1">
    <location>
        <begin position="12"/>
        <end position="31"/>
    </location>
</feature>
<feature type="transmembrane region" description="Helical" evidence="1">
    <location>
        <begin position="43"/>
        <end position="63"/>
    </location>
</feature>
<evidence type="ECO:0000256" key="1">
    <source>
        <dbReference type="SAM" id="Phobius"/>
    </source>
</evidence>
<organism evidence="2 3">
    <name type="scientific">Lachnospira multipara</name>
    <dbReference type="NCBI Taxonomy" id="28051"/>
    <lineage>
        <taxon>Bacteria</taxon>
        <taxon>Bacillati</taxon>
        <taxon>Bacillota</taxon>
        <taxon>Clostridia</taxon>
        <taxon>Lachnospirales</taxon>
        <taxon>Lachnospiraceae</taxon>
        <taxon>Lachnospira</taxon>
    </lineage>
</organism>
<feature type="transmembrane region" description="Helical" evidence="1">
    <location>
        <begin position="153"/>
        <end position="171"/>
    </location>
</feature>
<reference evidence="2 3" key="1">
    <citation type="submission" date="2016-10" db="EMBL/GenBank/DDBJ databases">
        <authorList>
            <person name="de Groot N.N."/>
        </authorList>
    </citation>
    <scope>NUCLEOTIDE SEQUENCE [LARGE SCALE GENOMIC DNA]</scope>
    <source>
        <strain evidence="2 3">D15d</strain>
    </source>
</reference>
<feature type="transmembrane region" description="Helical" evidence="1">
    <location>
        <begin position="123"/>
        <end position="141"/>
    </location>
</feature>
<dbReference type="InterPro" id="IPR018674">
    <property type="entry name" value="DUF2142_membrane"/>
</dbReference>
<dbReference type="Pfam" id="PF09913">
    <property type="entry name" value="DUF2142"/>
    <property type="match status" value="1"/>
</dbReference>
<feature type="transmembrane region" description="Helical" evidence="1">
    <location>
        <begin position="91"/>
        <end position="111"/>
    </location>
</feature>
<evidence type="ECO:0000313" key="2">
    <source>
        <dbReference type="EMBL" id="SEG09742.1"/>
    </source>
</evidence>
<feature type="transmembrane region" description="Helical" evidence="1">
    <location>
        <begin position="258"/>
        <end position="279"/>
    </location>
</feature>